<keyword evidence="7 8" id="KW-0503">Monooxygenase</keyword>
<comment type="similarity">
    <text evidence="2 8">Belongs to the FMO family.</text>
</comment>
<organism evidence="9">
    <name type="scientific">Hirondellea gigas</name>
    <dbReference type="NCBI Taxonomy" id="1518452"/>
    <lineage>
        <taxon>Eukaryota</taxon>
        <taxon>Metazoa</taxon>
        <taxon>Ecdysozoa</taxon>
        <taxon>Arthropoda</taxon>
        <taxon>Crustacea</taxon>
        <taxon>Multicrustacea</taxon>
        <taxon>Malacostraca</taxon>
        <taxon>Eumalacostraca</taxon>
        <taxon>Peracarida</taxon>
        <taxon>Amphipoda</taxon>
        <taxon>Amphilochidea</taxon>
        <taxon>Lysianassida</taxon>
        <taxon>Lysianassidira</taxon>
        <taxon>Lysianassoidea</taxon>
        <taxon>Lysianassidae</taxon>
        <taxon>Hirondellea</taxon>
    </lineage>
</organism>
<dbReference type="AlphaFoldDB" id="A0A2P2I4F2"/>
<dbReference type="GO" id="GO:0050661">
    <property type="term" value="F:NADP binding"/>
    <property type="evidence" value="ECO:0007669"/>
    <property type="project" value="InterPro"/>
</dbReference>
<keyword evidence="6 8" id="KW-0560">Oxidoreductase</keyword>
<sequence length="427" mass="48499">MQKVAIIGAGAAGLCALRHVLNTPGLTPIIWEKSNVVGGTWVYSDQIDKDDYGLPVHSSMYKSLKTNLPKEVMAFPDFPFKAGNDSFIHHTEVRSYLDEYAEHYHLMEHIKFEHQVERVNPVTPGSSTTEWEISVKDLKTDVCTTIICQDIIVANGHYSVPKTPSLRNIEQFSGTMQHSHQYREPDQYKGKRVAVLGAAASGLDIALELTTFAEKVFLCHNLPVTIPSELPSNLLQVSGITALKDGTKDVFVLKDGSEIQANALLYCTGYEFTFPFLSEECGVHVVEQQVRPLYRHLIHCNYPSMAFIGIPFQICPFPFFDVQVRFFLASVTATIKLPSTELMLEHTRQSRQKVQDSGTAPRHLHRMGSLQWPHLEDLADDALIERLEPAIGILYEHVYRDREERVMEYKKKRYQMLLEINSFKEIC</sequence>
<dbReference type="PIRSF" id="PIRSF000332">
    <property type="entry name" value="FMO"/>
    <property type="match status" value="1"/>
</dbReference>
<dbReference type="PANTHER" id="PTHR23023">
    <property type="entry name" value="DIMETHYLANILINE MONOOXYGENASE"/>
    <property type="match status" value="1"/>
</dbReference>
<dbReference type="PRINTS" id="PR00370">
    <property type="entry name" value="FMOXYGENASE"/>
</dbReference>
<evidence type="ECO:0000256" key="7">
    <source>
        <dbReference type="ARBA" id="ARBA00023033"/>
    </source>
</evidence>
<dbReference type="FunFam" id="3.50.50.60:FF:000138">
    <property type="entry name" value="Flavin-containing monooxygenase"/>
    <property type="match status" value="1"/>
</dbReference>
<dbReference type="Gene3D" id="3.50.50.60">
    <property type="entry name" value="FAD/NAD(P)-binding domain"/>
    <property type="match status" value="2"/>
</dbReference>
<evidence type="ECO:0000256" key="5">
    <source>
        <dbReference type="ARBA" id="ARBA00022857"/>
    </source>
</evidence>
<reference evidence="9" key="1">
    <citation type="journal article" date="2018" name="Biosci. Biotechnol. Biochem.">
        <title>Polysaccharide hydrolase of the hadal zone amphipods Hirondellea gigas.</title>
        <authorList>
            <person name="Kobayashi H."/>
            <person name="Nagahama T."/>
            <person name="Arai W."/>
            <person name="Sasagawa Y."/>
            <person name="Umeda M."/>
            <person name="Hayashi T."/>
            <person name="Nikaido I."/>
            <person name="Watanabe H."/>
            <person name="Oguri K."/>
            <person name="Kitazato H."/>
            <person name="Fujioka K."/>
            <person name="Kido Y."/>
            <person name="Takami H."/>
        </authorList>
    </citation>
    <scope>NUCLEOTIDE SEQUENCE</scope>
    <source>
        <tissue evidence="9">Whole body</tissue>
    </source>
</reference>
<dbReference type="SMR" id="A0A2P2I4F2"/>
<dbReference type="InterPro" id="IPR000960">
    <property type="entry name" value="Flavin_mOase"/>
</dbReference>
<keyword evidence="5" id="KW-0521">NADP</keyword>
<evidence type="ECO:0000256" key="6">
    <source>
        <dbReference type="ARBA" id="ARBA00023002"/>
    </source>
</evidence>
<accession>A0A2P2I4F2</accession>
<evidence type="ECO:0000256" key="8">
    <source>
        <dbReference type="RuleBase" id="RU361177"/>
    </source>
</evidence>
<name>A0A2P2I4F2_9CRUS</name>
<dbReference type="SUPFAM" id="SSF51905">
    <property type="entry name" value="FAD/NAD(P)-binding domain"/>
    <property type="match status" value="2"/>
</dbReference>
<evidence type="ECO:0000313" key="9">
    <source>
        <dbReference type="EMBL" id="LAB68776.1"/>
    </source>
</evidence>
<dbReference type="InterPro" id="IPR020946">
    <property type="entry name" value="Flavin_mOase-like"/>
</dbReference>
<comment type="cofactor">
    <cofactor evidence="1 8">
        <name>FAD</name>
        <dbReference type="ChEBI" id="CHEBI:57692"/>
    </cofactor>
</comment>
<keyword evidence="3 8" id="KW-0285">Flavoprotein</keyword>
<evidence type="ECO:0000256" key="3">
    <source>
        <dbReference type="ARBA" id="ARBA00022630"/>
    </source>
</evidence>
<proteinExistence type="evidence at transcript level"/>
<dbReference type="GO" id="GO:0050660">
    <property type="term" value="F:flavin adenine dinucleotide binding"/>
    <property type="evidence" value="ECO:0007669"/>
    <property type="project" value="InterPro"/>
</dbReference>
<dbReference type="InterPro" id="IPR050346">
    <property type="entry name" value="FMO-like"/>
</dbReference>
<dbReference type="EMBL" id="IACF01003148">
    <property type="protein sequence ID" value="LAB68776.1"/>
    <property type="molecule type" value="mRNA"/>
</dbReference>
<evidence type="ECO:0000256" key="1">
    <source>
        <dbReference type="ARBA" id="ARBA00001974"/>
    </source>
</evidence>
<dbReference type="Pfam" id="PF00743">
    <property type="entry name" value="FMO-like"/>
    <property type="match status" value="2"/>
</dbReference>
<dbReference type="InterPro" id="IPR036188">
    <property type="entry name" value="FAD/NAD-bd_sf"/>
</dbReference>
<evidence type="ECO:0000256" key="2">
    <source>
        <dbReference type="ARBA" id="ARBA00009183"/>
    </source>
</evidence>
<dbReference type="GO" id="GO:0004499">
    <property type="term" value="F:N,N-dimethylaniline monooxygenase activity"/>
    <property type="evidence" value="ECO:0007669"/>
    <property type="project" value="InterPro"/>
</dbReference>
<evidence type="ECO:0000256" key="4">
    <source>
        <dbReference type="ARBA" id="ARBA00022827"/>
    </source>
</evidence>
<protein>
    <recommendedName>
        <fullName evidence="8">Flavin-containing monooxygenase</fullName>
        <ecNumber evidence="8">1.-.-.-</ecNumber>
    </recommendedName>
</protein>
<dbReference type="EC" id="1.-.-.-" evidence="8"/>
<keyword evidence="4 8" id="KW-0274">FAD</keyword>